<dbReference type="AlphaFoldDB" id="A0A918P2J9"/>
<evidence type="ECO:0000313" key="2">
    <source>
        <dbReference type="Proteomes" id="UP000619244"/>
    </source>
</evidence>
<organism evidence="1 2">
    <name type="scientific">Streptomyces minutiscleroticus</name>
    <dbReference type="NCBI Taxonomy" id="68238"/>
    <lineage>
        <taxon>Bacteria</taxon>
        <taxon>Bacillati</taxon>
        <taxon>Actinomycetota</taxon>
        <taxon>Actinomycetes</taxon>
        <taxon>Kitasatosporales</taxon>
        <taxon>Streptomycetaceae</taxon>
        <taxon>Streptomyces</taxon>
    </lineage>
</organism>
<gene>
    <name evidence="1" type="ORF">GCM10010358_78640</name>
</gene>
<keyword evidence="2" id="KW-1185">Reference proteome</keyword>
<evidence type="ECO:0000313" key="1">
    <source>
        <dbReference type="EMBL" id="GGY14921.1"/>
    </source>
</evidence>
<comment type="caution">
    <text evidence="1">The sequence shown here is derived from an EMBL/GenBank/DDBJ whole genome shotgun (WGS) entry which is preliminary data.</text>
</comment>
<dbReference type="Gene3D" id="3.50.50.60">
    <property type="entry name" value="FAD/NAD(P)-binding domain"/>
    <property type="match status" value="1"/>
</dbReference>
<dbReference type="SUPFAM" id="SSF51905">
    <property type="entry name" value="FAD/NAD(P)-binding domain"/>
    <property type="match status" value="1"/>
</dbReference>
<evidence type="ECO:0008006" key="3">
    <source>
        <dbReference type="Google" id="ProtNLM"/>
    </source>
</evidence>
<reference evidence="1" key="1">
    <citation type="journal article" date="2014" name="Int. J. Syst. Evol. Microbiol.">
        <title>Complete genome sequence of Corynebacterium casei LMG S-19264T (=DSM 44701T), isolated from a smear-ripened cheese.</title>
        <authorList>
            <consortium name="US DOE Joint Genome Institute (JGI-PGF)"/>
            <person name="Walter F."/>
            <person name="Albersmeier A."/>
            <person name="Kalinowski J."/>
            <person name="Ruckert C."/>
        </authorList>
    </citation>
    <scope>NUCLEOTIDE SEQUENCE</scope>
    <source>
        <strain evidence="1">JCM 4790</strain>
    </source>
</reference>
<dbReference type="Proteomes" id="UP000619244">
    <property type="component" value="Unassembled WGS sequence"/>
</dbReference>
<proteinExistence type="predicted"/>
<name>A0A918P2J9_9ACTN</name>
<protein>
    <recommendedName>
        <fullName evidence="3">Monooxygenase</fullName>
    </recommendedName>
</protein>
<dbReference type="InterPro" id="IPR036188">
    <property type="entry name" value="FAD/NAD-bd_sf"/>
</dbReference>
<reference evidence="1" key="2">
    <citation type="submission" date="2020-09" db="EMBL/GenBank/DDBJ databases">
        <authorList>
            <person name="Sun Q."/>
            <person name="Ohkuma M."/>
        </authorList>
    </citation>
    <scope>NUCLEOTIDE SEQUENCE</scope>
    <source>
        <strain evidence="1">JCM 4790</strain>
    </source>
</reference>
<accession>A0A918P2J9</accession>
<sequence>MVAGAQWRADAAEGDAEGGTHLVIVSGLRDDEPPTDDDGFVTYVRKRLPHPLLHRWLDEAEPLSSAFGYRRTANIRRRYDLPGRRPAGFLATGDALCTFNPIYGQGMAVAAMSAVVLRETLSDPRRIPTTRRVQKALLAASRRAWGISAGSDRSMPGAVGSALASGSADRVAVWYLRRVLERYPGDPVVGTAFRSVLGLCAPVTSLFAPSVARAVLLRPPMPTPAEPPTSPEKPGV</sequence>
<dbReference type="EMBL" id="BMVU01000098">
    <property type="protein sequence ID" value="GGY14921.1"/>
    <property type="molecule type" value="Genomic_DNA"/>
</dbReference>